<name>A0A2H9UHU9_9GAMM</name>
<dbReference type="RefSeq" id="WP_035337386.1">
    <property type="nucleotide sequence ID" value="NZ_FLLN01000008.1"/>
</dbReference>
<comment type="caution">
    <text evidence="2">The sequence shown here is derived from an EMBL/GenBank/DDBJ whole genome shotgun (WGS) entry which is preliminary data.</text>
</comment>
<organism evidence="2 3">
    <name type="scientific">Acinetobacter pseudolwoffii</name>
    <dbReference type="NCBI Taxonomy" id="2053287"/>
    <lineage>
        <taxon>Bacteria</taxon>
        <taxon>Pseudomonadati</taxon>
        <taxon>Pseudomonadota</taxon>
        <taxon>Gammaproteobacteria</taxon>
        <taxon>Moraxellales</taxon>
        <taxon>Moraxellaceae</taxon>
        <taxon>Acinetobacter</taxon>
    </lineage>
</organism>
<keyword evidence="1" id="KW-0472">Membrane</keyword>
<dbReference type="Proteomes" id="UP000242351">
    <property type="component" value="Unassembled WGS sequence"/>
</dbReference>
<feature type="transmembrane region" description="Helical" evidence="1">
    <location>
        <begin position="70"/>
        <end position="88"/>
    </location>
</feature>
<keyword evidence="1" id="KW-1133">Transmembrane helix</keyword>
<evidence type="ECO:0000313" key="2">
    <source>
        <dbReference type="EMBL" id="PJI31238.1"/>
    </source>
</evidence>
<feature type="transmembrane region" description="Helical" evidence="1">
    <location>
        <begin position="118"/>
        <end position="136"/>
    </location>
</feature>
<dbReference type="AlphaFoldDB" id="A0A2H9UHU9"/>
<proteinExistence type="predicted"/>
<sequence>MKQIFTFSHILYTKLYSFALSVLLAYCLFNAIYTFIIGGTGFYLFATFILAFQCNFALRTSLHDRIYTSLGIVLLIIGLLYTHGIHFLNHLKTIVLVPSLILTAFGIDNLYRKPNRLSCLKVGLILGLLLLAYIQYYDLVELQNYYDSLHNDETWQQFGAL</sequence>
<feature type="transmembrane region" description="Helical" evidence="1">
    <location>
        <begin position="94"/>
        <end position="111"/>
    </location>
</feature>
<feature type="transmembrane region" description="Helical" evidence="1">
    <location>
        <begin position="12"/>
        <end position="36"/>
    </location>
</feature>
<evidence type="ECO:0000256" key="1">
    <source>
        <dbReference type="SAM" id="Phobius"/>
    </source>
</evidence>
<feature type="transmembrane region" description="Helical" evidence="1">
    <location>
        <begin position="42"/>
        <end position="58"/>
    </location>
</feature>
<accession>A0A2H9UHU9</accession>
<reference evidence="2 3" key="1">
    <citation type="submission" date="2017-11" db="EMBL/GenBank/DDBJ databases">
        <authorList>
            <person name="Han C.G."/>
        </authorList>
    </citation>
    <scope>NUCLEOTIDE SEQUENCE [LARGE SCALE GENOMIC DNA]</scope>
    <source>
        <strain evidence="2 3">ANC 5347</strain>
    </source>
</reference>
<dbReference type="EMBL" id="PGOZ01000036">
    <property type="protein sequence ID" value="PJI31238.1"/>
    <property type="molecule type" value="Genomic_DNA"/>
</dbReference>
<evidence type="ECO:0000313" key="3">
    <source>
        <dbReference type="Proteomes" id="UP000242351"/>
    </source>
</evidence>
<keyword evidence="1" id="KW-0812">Transmembrane</keyword>
<protein>
    <submittedName>
        <fullName evidence="2">Uncharacterized protein</fullName>
    </submittedName>
</protein>
<reference evidence="2 3" key="2">
    <citation type="submission" date="2017-12" db="EMBL/GenBank/DDBJ databases">
        <title>Revising the taxonomy of the Acinetobacter lwoffii group: the description of Acinetobacter pseudolwoffii sp. nov. and emended description of Acinetobacter lwoffii.</title>
        <authorList>
            <person name="Nemec A."/>
        </authorList>
    </citation>
    <scope>NUCLEOTIDE SEQUENCE [LARGE SCALE GENOMIC DNA]</scope>
    <source>
        <strain evidence="2 3">ANC 5347</strain>
    </source>
</reference>
<dbReference type="GeneID" id="23282538"/>
<gene>
    <name evidence="2" type="ORF">CU320_15190</name>
</gene>